<evidence type="ECO:0000256" key="6">
    <source>
        <dbReference type="ARBA" id="ARBA00023136"/>
    </source>
</evidence>
<feature type="transmembrane region" description="Helical" evidence="8">
    <location>
        <begin position="46"/>
        <end position="67"/>
    </location>
</feature>
<comment type="caution">
    <text evidence="10">The sequence shown here is derived from an EMBL/GenBank/DDBJ whole genome shotgun (WGS) entry which is preliminary data.</text>
</comment>
<dbReference type="AlphaFoldDB" id="A0ABD0J6V3"/>
<name>A0ABD0J6V3_9CAEN</name>
<gene>
    <name evidence="10" type="ORF">BaRGS_00038274</name>
</gene>
<evidence type="ECO:0000256" key="5">
    <source>
        <dbReference type="ARBA" id="ARBA00022729"/>
    </source>
</evidence>
<dbReference type="GO" id="GO:0005576">
    <property type="term" value="C:extracellular region"/>
    <property type="evidence" value="ECO:0007669"/>
    <property type="project" value="UniProtKB-SubCell"/>
</dbReference>
<accession>A0ABD0J6V3</accession>
<keyword evidence="11" id="KW-1185">Reference proteome</keyword>
<dbReference type="PROSITE" id="PS51412">
    <property type="entry name" value="MACPF_2"/>
    <property type="match status" value="1"/>
</dbReference>
<keyword evidence="6 8" id="KW-0472">Membrane</keyword>
<reference evidence="10 11" key="1">
    <citation type="journal article" date="2023" name="Sci. Data">
        <title>Genome assembly of the Korean intertidal mud-creeper Batillaria attramentaria.</title>
        <authorList>
            <person name="Patra A.K."/>
            <person name="Ho P.T."/>
            <person name="Jun S."/>
            <person name="Lee S.J."/>
            <person name="Kim Y."/>
            <person name="Won Y.J."/>
        </authorList>
    </citation>
    <scope>NUCLEOTIDE SEQUENCE [LARGE SCALE GENOMIC DNA]</scope>
    <source>
        <strain evidence="10">Wonlab-2016</strain>
    </source>
</reference>
<comment type="subcellular location">
    <subcellularLocation>
        <location evidence="1">Membrane</location>
    </subcellularLocation>
    <subcellularLocation>
        <location evidence="2">Secreted</location>
    </subcellularLocation>
</comment>
<dbReference type="SUPFAM" id="SSF103473">
    <property type="entry name" value="MFS general substrate transporter"/>
    <property type="match status" value="1"/>
</dbReference>
<dbReference type="PROSITE" id="PS00279">
    <property type="entry name" value="MACPF_1"/>
    <property type="match status" value="1"/>
</dbReference>
<evidence type="ECO:0000313" key="11">
    <source>
        <dbReference type="Proteomes" id="UP001519460"/>
    </source>
</evidence>
<keyword evidence="8" id="KW-1133">Transmembrane helix</keyword>
<dbReference type="PANTHER" id="PTHR46096">
    <property type="entry name" value="PERFORIN-1"/>
    <property type="match status" value="1"/>
</dbReference>
<keyword evidence="4" id="KW-0964">Secreted</keyword>
<evidence type="ECO:0000256" key="3">
    <source>
        <dbReference type="ARBA" id="ARBA00008712"/>
    </source>
</evidence>
<feature type="transmembrane region" description="Helical" evidence="8">
    <location>
        <begin position="17"/>
        <end position="40"/>
    </location>
</feature>
<dbReference type="Pfam" id="PF14704">
    <property type="entry name" value="DERM"/>
    <property type="match status" value="1"/>
</dbReference>
<evidence type="ECO:0000256" key="1">
    <source>
        <dbReference type="ARBA" id="ARBA00004370"/>
    </source>
</evidence>
<evidence type="ECO:0000313" key="10">
    <source>
        <dbReference type="EMBL" id="KAK7463162.1"/>
    </source>
</evidence>
<proteinExistence type="inferred from homology"/>
<dbReference type="InterPro" id="IPR026645">
    <property type="entry name" value="Dermatopontin"/>
</dbReference>
<keyword evidence="8" id="KW-0812">Transmembrane</keyword>
<dbReference type="SMART" id="SM00457">
    <property type="entry name" value="MACPF"/>
    <property type="match status" value="1"/>
</dbReference>
<dbReference type="Proteomes" id="UP001519460">
    <property type="component" value="Unassembled WGS sequence"/>
</dbReference>
<evidence type="ECO:0000256" key="2">
    <source>
        <dbReference type="ARBA" id="ARBA00004613"/>
    </source>
</evidence>
<dbReference type="InterPro" id="IPR052784">
    <property type="entry name" value="Perforin-1_pore-forming"/>
</dbReference>
<dbReference type="InterPro" id="IPR036259">
    <property type="entry name" value="MFS_trans_sf"/>
</dbReference>
<evidence type="ECO:0000256" key="8">
    <source>
        <dbReference type="SAM" id="Phobius"/>
    </source>
</evidence>
<keyword evidence="7" id="KW-1015">Disulfide bond</keyword>
<dbReference type="PANTHER" id="PTHR46096:SF3">
    <property type="entry name" value="PERFORIN-1"/>
    <property type="match status" value="1"/>
</dbReference>
<dbReference type="Pfam" id="PF01823">
    <property type="entry name" value="MACPF"/>
    <property type="match status" value="1"/>
</dbReference>
<evidence type="ECO:0000259" key="9">
    <source>
        <dbReference type="PROSITE" id="PS51412"/>
    </source>
</evidence>
<sequence>MGPIVFGLVGERDAAQALGFCLAMISLPVTVGSPVAGLLYDHLGSYTVAFHVAGIAPIAGALIMLLIPKEPPTRLPVEDFQRKYVEESVQCLISFTNAIQKNLTSDPFGLGCFPPLALSALLLVLTPAGTSGKRCTRLLPGLDRQALGVDVTRLDLMPLDLLNADDGFKSPVKYDLPDQVWFVSNIPYGSLVSGKRLIKTTKDIRSSYSVNAGVDVTTQKFGFSASGSYTKTQSTLLKNTRNVEFMAASFSGRRVDLQHTSSLTLGEQAERMVNQLPRKYTDNPSAYEAFIRQFGTHYISEGKFGGVVMMHLETETSYFEEKNEETVSAQVSASFFSLLKLKGGYVSSTTSIDASFTSATTKAVRYFGGRTNLLANGGIPAWQPTTFAQPWLYSTKLNRISDLVRDATKRASLNQAISDYVMRTYLTVELRRVLQMLPFTVRNNREVTKLQNDINTKSTRYPLVEREVESLGADVMKDLYDLGTHEWHYSCSGNSVIKGWKSVHHDWWDTRTHKLKCCRVLDAQKNFYCWWTGYKNAIMDDMKVVATASRQIIRGVAGDHSDWH</sequence>
<evidence type="ECO:0000256" key="4">
    <source>
        <dbReference type="ARBA" id="ARBA00022525"/>
    </source>
</evidence>
<protein>
    <recommendedName>
        <fullName evidence="9">MACPF domain-containing protein</fullName>
    </recommendedName>
</protein>
<keyword evidence="5" id="KW-0732">Signal</keyword>
<evidence type="ECO:0000256" key="7">
    <source>
        <dbReference type="ARBA" id="ARBA00023157"/>
    </source>
</evidence>
<feature type="non-terminal residue" evidence="10">
    <location>
        <position position="564"/>
    </location>
</feature>
<dbReference type="GO" id="GO:0016020">
    <property type="term" value="C:membrane"/>
    <property type="evidence" value="ECO:0007669"/>
    <property type="project" value="UniProtKB-SubCell"/>
</dbReference>
<dbReference type="InterPro" id="IPR020863">
    <property type="entry name" value="MACPF_CS"/>
</dbReference>
<feature type="domain" description="MACPF" evidence="9">
    <location>
        <begin position="115"/>
        <end position="435"/>
    </location>
</feature>
<dbReference type="Gene3D" id="1.20.1250.20">
    <property type="entry name" value="MFS general substrate transporter like domains"/>
    <property type="match status" value="1"/>
</dbReference>
<comment type="similarity">
    <text evidence="3">Belongs to the dermatopontin family.</text>
</comment>
<dbReference type="EMBL" id="JACVVK020000609">
    <property type="protein sequence ID" value="KAK7463162.1"/>
    <property type="molecule type" value="Genomic_DNA"/>
</dbReference>
<organism evidence="10 11">
    <name type="scientific">Batillaria attramentaria</name>
    <dbReference type="NCBI Taxonomy" id="370345"/>
    <lineage>
        <taxon>Eukaryota</taxon>
        <taxon>Metazoa</taxon>
        <taxon>Spiralia</taxon>
        <taxon>Lophotrochozoa</taxon>
        <taxon>Mollusca</taxon>
        <taxon>Gastropoda</taxon>
        <taxon>Caenogastropoda</taxon>
        <taxon>Sorbeoconcha</taxon>
        <taxon>Cerithioidea</taxon>
        <taxon>Batillariidae</taxon>
        <taxon>Batillaria</taxon>
    </lineage>
</organism>
<dbReference type="InterPro" id="IPR020864">
    <property type="entry name" value="MACPF"/>
</dbReference>